<keyword evidence="3" id="KW-0238">DNA-binding</keyword>
<dbReference type="InterPro" id="IPR036390">
    <property type="entry name" value="WH_DNA-bd_sf"/>
</dbReference>
<reference evidence="7 8" key="1">
    <citation type="submission" date="2017-03" db="EMBL/GenBank/DDBJ databases">
        <authorList>
            <person name="Afonso C.L."/>
            <person name="Miller P.J."/>
            <person name="Scott M.A."/>
            <person name="Spackman E."/>
            <person name="Goraichik I."/>
            <person name="Dimitrov K.M."/>
            <person name="Suarez D.L."/>
            <person name="Swayne D.E."/>
        </authorList>
    </citation>
    <scope>NUCLEOTIDE SEQUENCE [LARGE SCALE GENOMIC DNA]</scope>
    <source>
        <strain evidence="7 8">CECT 7450</strain>
    </source>
</reference>
<evidence type="ECO:0000256" key="5">
    <source>
        <dbReference type="SAM" id="MobiDB-lite"/>
    </source>
</evidence>
<dbReference type="PANTHER" id="PTHR30537:SF5">
    <property type="entry name" value="HTH-TYPE TRANSCRIPTIONAL ACTIVATOR TTDR-RELATED"/>
    <property type="match status" value="1"/>
</dbReference>
<sequence>MASQTTVTSSKPIEAANPAKALPAMDYLLAFEAAAKTQDFAQASEALNLSETTIRRKVRYLEKYYDMPLFIRRQRSISLTQKGTVLLAAAEQSLDLLRDVSRDMPTQYLANPVSLAAPNSVASLWLTPQLCKFNNTIGRIRVSVTASDYTADCMSEAMDLIIARGDGHWPGYEAQFLFGETVFPVCSPDYLRCHPEAADPAALLQLDLIDVENPRSGSMTWDTWLRSTGHPTFPMDNVMIVNTCPLSVQAAVEGLGVALGSAHLVDALLDSGALVRPTGDTSMRTGAAYYLLSNPRRDSFPEKRIIKEWLLRLSAGRKRYDGPDATLRPSAQRRKNNCQIGDAKQATTGSAQEM</sequence>
<evidence type="ECO:0000313" key="8">
    <source>
        <dbReference type="Proteomes" id="UP000193061"/>
    </source>
</evidence>
<dbReference type="AlphaFoldDB" id="A0A1X6ZRS4"/>
<evidence type="ECO:0000256" key="3">
    <source>
        <dbReference type="ARBA" id="ARBA00023125"/>
    </source>
</evidence>
<comment type="similarity">
    <text evidence="1">Belongs to the LysR transcriptional regulatory family.</text>
</comment>
<keyword evidence="8" id="KW-1185">Reference proteome</keyword>
<feature type="domain" description="HTH lysR-type" evidence="6">
    <location>
        <begin position="25"/>
        <end position="80"/>
    </location>
</feature>
<gene>
    <name evidence="7" type="primary">gcvA_19</name>
    <name evidence="7" type="ORF">ROA7450_03074</name>
</gene>
<dbReference type="SUPFAM" id="SSF46785">
    <property type="entry name" value="Winged helix' DNA-binding domain"/>
    <property type="match status" value="1"/>
</dbReference>
<evidence type="ECO:0000256" key="1">
    <source>
        <dbReference type="ARBA" id="ARBA00009437"/>
    </source>
</evidence>
<dbReference type="RefSeq" id="WP_234999542.1">
    <property type="nucleotide sequence ID" value="NZ_FWFX01000010.1"/>
</dbReference>
<dbReference type="PANTHER" id="PTHR30537">
    <property type="entry name" value="HTH-TYPE TRANSCRIPTIONAL REGULATOR"/>
    <property type="match status" value="1"/>
</dbReference>
<dbReference type="GO" id="GO:0003677">
    <property type="term" value="F:DNA binding"/>
    <property type="evidence" value="ECO:0007669"/>
    <property type="project" value="UniProtKB-KW"/>
</dbReference>
<dbReference type="Gene3D" id="3.40.190.10">
    <property type="entry name" value="Periplasmic binding protein-like II"/>
    <property type="match status" value="2"/>
</dbReference>
<dbReference type="Pfam" id="PF03466">
    <property type="entry name" value="LysR_substrate"/>
    <property type="match status" value="1"/>
</dbReference>
<dbReference type="EMBL" id="FWFX01000010">
    <property type="protein sequence ID" value="SLN59414.1"/>
    <property type="molecule type" value="Genomic_DNA"/>
</dbReference>
<dbReference type="InterPro" id="IPR000847">
    <property type="entry name" value="LysR_HTH_N"/>
</dbReference>
<organism evidence="7 8">
    <name type="scientific">Roseovarius albus</name>
    <dbReference type="NCBI Taxonomy" id="1247867"/>
    <lineage>
        <taxon>Bacteria</taxon>
        <taxon>Pseudomonadati</taxon>
        <taxon>Pseudomonadota</taxon>
        <taxon>Alphaproteobacteria</taxon>
        <taxon>Rhodobacterales</taxon>
        <taxon>Roseobacteraceae</taxon>
        <taxon>Roseovarius</taxon>
    </lineage>
</organism>
<evidence type="ECO:0000259" key="6">
    <source>
        <dbReference type="PROSITE" id="PS50931"/>
    </source>
</evidence>
<evidence type="ECO:0000256" key="4">
    <source>
        <dbReference type="ARBA" id="ARBA00023163"/>
    </source>
</evidence>
<dbReference type="InterPro" id="IPR036388">
    <property type="entry name" value="WH-like_DNA-bd_sf"/>
</dbReference>
<evidence type="ECO:0000313" key="7">
    <source>
        <dbReference type="EMBL" id="SLN59414.1"/>
    </source>
</evidence>
<evidence type="ECO:0000256" key="2">
    <source>
        <dbReference type="ARBA" id="ARBA00023015"/>
    </source>
</evidence>
<keyword evidence="4" id="KW-0804">Transcription</keyword>
<accession>A0A1X6ZRS4</accession>
<feature type="region of interest" description="Disordered" evidence="5">
    <location>
        <begin position="321"/>
        <end position="354"/>
    </location>
</feature>
<keyword evidence="2" id="KW-0805">Transcription regulation</keyword>
<proteinExistence type="inferred from homology"/>
<dbReference type="GO" id="GO:0003700">
    <property type="term" value="F:DNA-binding transcription factor activity"/>
    <property type="evidence" value="ECO:0007669"/>
    <property type="project" value="InterPro"/>
</dbReference>
<feature type="compositionally biased region" description="Polar residues" evidence="5">
    <location>
        <begin position="345"/>
        <end position="354"/>
    </location>
</feature>
<dbReference type="InterPro" id="IPR058163">
    <property type="entry name" value="LysR-type_TF_proteobact-type"/>
</dbReference>
<name>A0A1X6ZRS4_9RHOB</name>
<dbReference type="Proteomes" id="UP000193061">
    <property type="component" value="Unassembled WGS sequence"/>
</dbReference>
<dbReference type="SUPFAM" id="SSF53850">
    <property type="entry name" value="Periplasmic binding protein-like II"/>
    <property type="match status" value="1"/>
</dbReference>
<dbReference type="Gene3D" id="1.10.10.10">
    <property type="entry name" value="Winged helix-like DNA-binding domain superfamily/Winged helix DNA-binding domain"/>
    <property type="match status" value="1"/>
</dbReference>
<protein>
    <submittedName>
        <fullName evidence="7">Glycine cleavage system transcriptional activator</fullName>
    </submittedName>
</protein>
<dbReference type="PROSITE" id="PS50931">
    <property type="entry name" value="HTH_LYSR"/>
    <property type="match status" value="1"/>
</dbReference>
<dbReference type="Pfam" id="PF00126">
    <property type="entry name" value="HTH_1"/>
    <property type="match status" value="1"/>
</dbReference>
<dbReference type="InterPro" id="IPR005119">
    <property type="entry name" value="LysR_subst-bd"/>
</dbReference>